<dbReference type="GO" id="GO:0016787">
    <property type="term" value="F:hydrolase activity"/>
    <property type="evidence" value="ECO:0007669"/>
    <property type="project" value="UniProtKB-KW"/>
</dbReference>
<feature type="domain" description="Amidohydrolase-related" evidence="2">
    <location>
        <begin position="10"/>
        <end position="313"/>
    </location>
</feature>
<sequence>MKGKTYKKWDLHHHIVPDFYVEEMKKMGISVAGIKWPTWNAKSSIKMMDSFNIEKSFLSLSTPGVYFDNTDFSQNLNRHCNEYISSMISEYPGRFGGFGSVTLPDVPSALLEAEYALDSLKLDGIALMSNVDGHYLGDASYKPFYEEMNRRKAIIYVHPNEVPGKIDHMFLNPLYLWQNDTTKAIIDFIHSGYHIQYPNIRWIFSHGGGIIAPLFNTLIEALQKENPNIAEELRQWKQQVFLDTASKAFDDQIAYLLEFSDLQHVVFGSDIGWGNKMAVSEIEKAYSTLDRKYGLTEQQIEDIFMGNAKRLFSRDNIPVRKDSKSSYALPPFGKDPQRIQYHCHSEEEAMTALSSGEFDRVILSFDNPEIWKLEPKARQDVFREYNGAAAEICSKNQQIGAFCIIDPNLPDWSISEIDRGLNELHLDGVCITIDIFNTQFMELFDERLIKKIGSINKPVLIHPIHKDGIPLISENNLDSLYFMAKAFYLDIYKDYWMNTQFILTHTGGCVQYLAQPLGLLYYLAPKISTLSMFAYMWDAYIMDKPKGYMILKNTITA</sequence>
<name>A0A562J376_9FIRM</name>
<evidence type="ECO:0000259" key="2">
    <source>
        <dbReference type="Pfam" id="PF04909"/>
    </source>
</evidence>
<dbReference type="InterPro" id="IPR032466">
    <property type="entry name" value="Metal_Hydrolase"/>
</dbReference>
<dbReference type="GO" id="GO:0005737">
    <property type="term" value="C:cytoplasm"/>
    <property type="evidence" value="ECO:0007669"/>
    <property type="project" value="TreeGrafter"/>
</dbReference>
<organism evidence="3 4">
    <name type="scientific">Sedimentibacter saalensis</name>
    <dbReference type="NCBI Taxonomy" id="130788"/>
    <lineage>
        <taxon>Bacteria</taxon>
        <taxon>Bacillati</taxon>
        <taxon>Bacillota</taxon>
        <taxon>Tissierellia</taxon>
        <taxon>Sedimentibacter</taxon>
    </lineage>
</organism>
<keyword evidence="3" id="KW-0378">Hydrolase</keyword>
<dbReference type="RefSeq" id="WP_170226269.1">
    <property type="nucleotide sequence ID" value="NZ_DAMBUX010000004.1"/>
</dbReference>
<keyword evidence="1" id="KW-0456">Lyase</keyword>
<gene>
    <name evidence="3" type="ORF">LY60_03219</name>
</gene>
<dbReference type="Gene3D" id="3.20.20.140">
    <property type="entry name" value="Metal-dependent hydrolases"/>
    <property type="match status" value="2"/>
</dbReference>
<dbReference type="GO" id="GO:0016831">
    <property type="term" value="F:carboxy-lyase activity"/>
    <property type="evidence" value="ECO:0007669"/>
    <property type="project" value="InterPro"/>
</dbReference>
<dbReference type="SUPFAM" id="SSF51556">
    <property type="entry name" value="Metallo-dependent hydrolases"/>
    <property type="match status" value="2"/>
</dbReference>
<reference evidence="3 4" key="1">
    <citation type="submission" date="2019-07" db="EMBL/GenBank/DDBJ databases">
        <title>Genomic Encyclopedia of Type Strains, Phase I: the one thousand microbial genomes (KMG-I) project.</title>
        <authorList>
            <person name="Kyrpides N."/>
        </authorList>
    </citation>
    <scope>NUCLEOTIDE SEQUENCE [LARGE SCALE GENOMIC DNA]</scope>
    <source>
        <strain evidence="3 4">DSM 13558</strain>
    </source>
</reference>
<dbReference type="PANTHER" id="PTHR21240">
    <property type="entry name" value="2-AMINO-3-CARBOXYLMUCONATE-6-SEMIALDEHYDE DECARBOXYLASE"/>
    <property type="match status" value="1"/>
</dbReference>
<keyword evidence="4" id="KW-1185">Reference proteome</keyword>
<dbReference type="GO" id="GO:0019748">
    <property type="term" value="P:secondary metabolic process"/>
    <property type="evidence" value="ECO:0007669"/>
    <property type="project" value="TreeGrafter"/>
</dbReference>
<evidence type="ECO:0000256" key="1">
    <source>
        <dbReference type="ARBA" id="ARBA00023239"/>
    </source>
</evidence>
<dbReference type="AlphaFoldDB" id="A0A562J376"/>
<proteinExistence type="predicted"/>
<dbReference type="Pfam" id="PF04909">
    <property type="entry name" value="Amidohydro_2"/>
    <property type="match status" value="1"/>
</dbReference>
<dbReference type="Proteomes" id="UP000315343">
    <property type="component" value="Unassembled WGS sequence"/>
</dbReference>
<evidence type="ECO:0000313" key="4">
    <source>
        <dbReference type="Proteomes" id="UP000315343"/>
    </source>
</evidence>
<comment type="caution">
    <text evidence="3">The sequence shown here is derived from an EMBL/GenBank/DDBJ whole genome shotgun (WGS) entry which is preliminary data.</text>
</comment>
<dbReference type="PANTHER" id="PTHR21240:SF28">
    <property type="entry name" value="ISO-OROTATE DECARBOXYLASE (EUROFUNG)"/>
    <property type="match status" value="1"/>
</dbReference>
<dbReference type="EMBL" id="VLKH01000012">
    <property type="protein sequence ID" value="TWH77711.1"/>
    <property type="molecule type" value="Genomic_DNA"/>
</dbReference>
<accession>A0A562J376</accession>
<dbReference type="InterPro" id="IPR032465">
    <property type="entry name" value="ACMSD"/>
</dbReference>
<protein>
    <submittedName>
        <fullName evidence="3">Putative TIM-barrel fold metal-dependent hydrolase</fullName>
    </submittedName>
</protein>
<dbReference type="InterPro" id="IPR006680">
    <property type="entry name" value="Amidohydro-rel"/>
</dbReference>
<evidence type="ECO:0000313" key="3">
    <source>
        <dbReference type="EMBL" id="TWH77711.1"/>
    </source>
</evidence>